<dbReference type="EMBL" id="UXUI01008201">
    <property type="protein sequence ID" value="VDD90805.1"/>
    <property type="molecule type" value="Genomic_DNA"/>
</dbReference>
<evidence type="ECO:0000256" key="3">
    <source>
        <dbReference type="ARBA" id="ARBA00022737"/>
    </source>
</evidence>
<evidence type="ECO:0000313" key="12">
    <source>
        <dbReference type="Proteomes" id="UP000274131"/>
    </source>
</evidence>
<dbReference type="Gene3D" id="2.10.25.10">
    <property type="entry name" value="Laminin"/>
    <property type="match status" value="1"/>
</dbReference>
<dbReference type="GO" id="GO:0016020">
    <property type="term" value="C:membrane"/>
    <property type="evidence" value="ECO:0007669"/>
    <property type="project" value="UniProtKB-SubCell"/>
</dbReference>
<feature type="domain" description="DSL" evidence="10">
    <location>
        <begin position="94"/>
        <end position="137"/>
    </location>
</feature>
<keyword evidence="8" id="KW-0812">Transmembrane</keyword>
<dbReference type="GO" id="GO:0030154">
    <property type="term" value="P:cell differentiation"/>
    <property type="evidence" value="ECO:0007669"/>
    <property type="project" value="UniProtKB-KW"/>
</dbReference>
<evidence type="ECO:0000256" key="2">
    <source>
        <dbReference type="ARBA" id="ARBA00022536"/>
    </source>
</evidence>
<reference evidence="13" key="1">
    <citation type="submission" date="2017-02" db="UniProtKB">
        <authorList>
            <consortium name="WormBaseParasite"/>
        </authorList>
    </citation>
    <scope>IDENTIFICATION</scope>
</reference>
<dbReference type="PROSITE" id="PS50026">
    <property type="entry name" value="EGF_3"/>
    <property type="match status" value="2"/>
</dbReference>
<feature type="domain" description="EGF-like" evidence="9">
    <location>
        <begin position="200"/>
        <end position="240"/>
    </location>
</feature>
<comment type="subcellular location">
    <subcellularLocation>
        <location evidence="8">Membrane</location>
        <topology evidence="8">Single-pass type I membrane protein</topology>
    </subcellularLocation>
</comment>
<feature type="disulfide bond" evidence="6">
    <location>
        <begin position="188"/>
        <end position="197"/>
    </location>
</feature>
<evidence type="ECO:0000256" key="7">
    <source>
        <dbReference type="PROSITE-ProRule" id="PRU00377"/>
    </source>
</evidence>
<keyword evidence="5 6" id="KW-1015">Disulfide bond</keyword>
<keyword evidence="3 8" id="KW-0677">Repeat</keyword>
<dbReference type="PROSITE" id="PS00022">
    <property type="entry name" value="EGF_1"/>
    <property type="match status" value="2"/>
</dbReference>
<protein>
    <recommendedName>
        <fullName evidence="8">Delta-like protein</fullName>
    </recommendedName>
</protein>
<evidence type="ECO:0000256" key="6">
    <source>
        <dbReference type="PROSITE-ProRule" id="PRU00076"/>
    </source>
</evidence>
<gene>
    <name evidence="11" type="ORF">EVEC_LOCUS5556</name>
</gene>
<evidence type="ECO:0000256" key="8">
    <source>
        <dbReference type="RuleBase" id="RU280815"/>
    </source>
</evidence>
<keyword evidence="1 8" id="KW-0217">Developmental protein</keyword>
<keyword evidence="8" id="KW-0472">Membrane</keyword>
<keyword evidence="4" id="KW-0221">Differentiation</keyword>
<dbReference type="Proteomes" id="UP000274131">
    <property type="component" value="Unassembled WGS sequence"/>
</dbReference>
<dbReference type="InterPro" id="IPR001007">
    <property type="entry name" value="VWF_dom"/>
</dbReference>
<evidence type="ECO:0000313" key="11">
    <source>
        <dbReference type="EMBL" id="VDD90805.1"/>
    </source>
</evidence>
<proteinExistence type="predicted"/>
<keyword evidence="12" id="KW-1185">Reference proteome</keyword>
<evidence type="ECO:0000259" key="10">
    <source>
        <dbReference type="PROSITE" id="PS51051"/>
    </source>
</evidence>
<keyword evidence="2 6" id="KW-0245">EGF-like domain</keyword>
<dbReference type="InterPro" id="IPR000742">
    <property type="entry name" value="EGF"/>
</dbReference>
<dbReference type="STRING" id="51028.A0A0N4V6Q1"/>
<evidence type="ECO:0000256" key="1">
    <source>
        <dbReference type="ARBA" id="ARBA00022473"/>
    </source>
</evidence>
<feature type="disulfide bond" evidence="7">
    <location>
        <begin position="128"/>
        <end position="137"/>
    </location>
</feature>
<comment type="function">
    <text evidence="8">Putative Notch ligand involved in the mediation of Notch signaling.</text>
</comment>
<organism evidence="13">
    <name type="scientific">Enterobius vermicularis</name>
    <name type="common">Human pinworm</name>
    <dbReference type="NCBI Taxonomy" id="51028"/>
    <lineage>
        <taxon>Eukaryota</taxon>
        <taxon>Metazoa</taxon>
        <taxon>Ecdysozoa</taxon>
        <taxon>Nematoda</taxon>
        <taxon>Chromadorea</taxon>
        <taxon>Rhabditida</taxon>
        <taxon>Spirurina</taxon>
        <taxon>Oxyuridomorpha</taxon>
        <taxon>Oxyuroidea</taxon>
        <taxon>Oxyuridae</taxon>
        <taxon>Enterobius</taxon>
    </lineage>
</organism>
<dbReference type="InterPro" id="IPR001881">
    <property type="entry name" value="EGF-like_Ca-bd_dom"/>
</dbReference>
<dbReference type="GO" id="GO:0005509">
    <property type="term" value="F:calcium ion binding"/>
    <property type="evidence" value="ECO:0007669"/>
    <property type="project" value="InterPro"/>
</dbReference>
<dbReference type="AlphaFoldDB" id="A0A0N4V6Q1"/>
<dbReference type="InterPro" id="IPR051022">
    <property type="entry name" value="Notch_Cell-Fate_Det"/>
</dbReference>
<dbReference type="WBParaSite" id="EVEC_0000594501-mRNA-1">
    <property type="protein sequence ID" value="EVEC_0000594501-mRNA-1"/>
    <property type="gene ID" value="EVEC_0000594501"/>
</dbReference>
<dbReference type="PROSITE" id="PS51051">
    <property type="entry name" value="DSL"/>
    <property type="match status" value="1"/>
</dbReference>
<dbReference type="InterPro" id="IPR001774">
    <property type="entry name" value="DSL"/>
</dbReference>
<dbReference type="SMART" id="SM00179">
    <property type="entry name" value="EGF_CA"/>
    <property type="match status" value="1"/>
</dbReference>
<keyword evidence="8" id="KW-1133">Transmembrane helix</keyword>
<dbReference type="SMART" id="SM00215">
    <property type="entry name" value="VWC_out"/>
    <property type="match status" value="1"/>
</dbReference>
<dbReference type="OrthoDB" id="5813299at2759"/>
<accession>A0A0N4V6Q1</accession>
<dbReference type="GO" id="GO:0007154">
    <property type="term" value="P:cell communication"/>
    <property type="evidence" value="ECO:0007669"/>
    <property type="project" value="InterPro"/>
</dbReference>
<evidence type="ECO:0000259" key="9">
    <source>
        <dbReference type="PROSITE" id="PS50026"/>
    </source>
</evidence>
<feature type="disulfide bond" evidence="6">
    <location>
        <begin position="230"/>
        <end position="239"/>
    </location>
</feature>
<dbReference type="SMART" id="SM00181">
    <property type="entry name" value="EGF"/>
    <property type="match status" value="2"/>
</dbReference>
<feature type="disulfide bond" evidence="7">
    <location>
        <begin position="96"/>
        <end position="105"/>
    </location>
</feature>
<dbReference type="PANTHER" id="PTHR24049">
    <property type="entry name" value="CRUMBS FAMILY MEMBER"/>
    <property type="match status" value="1"/>
</dbReference>
<dbReference type="Pfam" id="PF01414">
    <property type="entry name" value="DSL"/>
    <property type="match status" value="1"/>
</dbReference>
<feature type="domain" description="EGF-like" evidence="9">
    <location>
        <begin position="159"/>
        <end position="198"/>
    </location>
</feature>
<dbReference type="PROSITE" id="PS01186">
    <property type="entry name" value="EGF_2"/>
    <property type="match status" value="1"/>
</dbReference>
<name>A0A0N4V6Q1_ENTVE</name>
<sequence length="521" mass="57680">MLLKANAFVAFHSSVSIRMAPNAKRLSITKRCILCALISHRLQNVSLAVEIRQMKTKAIILRSERFINISPTESKPLKFQEIEPGKSLTYKVEVECDQNFYGAECSTYCNPNISNAHHQCSREGKLICQDGWTGVLCYDPICPGGCGYGSCIRPGICRDLDYCYHNSPCQNGGKCSSGGKENYYYCNCTNGYTGRNCELKINPCEDNSRCGAYGHCLLNNRTKDGYFCICDNLHYGQHCEQQIENFDNSLVPGYQIVHNLLPNDCRLSGSSFIPSGYIWTTNNCQICSCVQGNINCVQNSCKEVGCLCGLSSSLCGRFETCVKSLNEECLKPPCLSKSCGRCVALSQGNREKDLEFCRSLRSEDHRKYSTQCSTLFLEINLQVLHKGTTTEDVCYHLIHEIELFGPLGAKSVLHCTKFDETVVQVDFLCSLSSLCGGDYLAKEVRDNERNVQILEETQQCSTLDTAGEAHILQYSKDYDITANTDGSTRGGSKCSVAVPLAGETSGFSGDCPDYIDKIVVV</sequence>
<evidence type="ECO:0000256" key="4">
    <source>
        <dbReference type="ARBA" id="ARBA00022782"/>
    </source>
</evidence>
<dbReference type="SUPFAM" id="SSF57196">
    <property type="entry name" value="EGF/Laminin"/>
    <property type="match status" value="1"/>
</dbReference>
<evidence type="ECO:0000256" key="5">
    <source>
        <dbReference type="ARBA" id="ARBA00023157"/>
    </source>
</evidence>
<dbReference type="CDD" id="cd00054">
    <property type="entry name" value="EGF_CA"/>
    <property type="match status" value="1"/>
</dbReference>
<comment type="caution">
    <text evidence="6">Lacks conserved residue(s) required for the propagation of feature annotation.</text>
</comment>
<dbReference type="SMART" id="SM00051">
    <property type="entry name" value="DSL"/>
    <property type="match status" value="1"/>
</dbReference>
<keyword evidence="8" id="KW-0732">Signal</keyword>
<evidence type="ECO:0000313" key="13">
    <source>
        <dbReference type="WBParaSite" id="EVEC_0000594501-mRNA-1"/>
    </source>
</evidence>
<reference evidence="11 12" key="2">
    <citation type="submission" date="2018-10" db="EMBL/GenBank/DDBJ databases">
        <authorList>
            <consortium name="Pathogen Informatics"/>
        </authorList>
    </citation>
    <scope>NUCLEOTIDE SEQUENCE [LARGE SCALE GENOMIC DNA]</scope>
</reference>
<dbReference type="FunFam" id="2.10.25.10:FF:000118">
    <property type="entry name" value="protein delta homolog 2"/>
    <property type="match status" value="1"/>
</dbReference>
<dbReference type="Gene3D" id="2.10.25.140">
    <property type="match status" value="1"/>
</dbReference>
<feature type="disulfide bond" evidence="6">
    <location>
        <begin position="169"/>
        <end position="186"/>
    </location>
</feature>